<name>A0AAV7T0K8_PLEWA</name>
<accession>A0AAV7T0K8</accession>
<dbReference type="PANTHER" id="PTHR16435:SF3">
    <property type="entry name" value="SPERMATOGENESIS-ASSOCIATED PROTEIN 6"/>
    <property type="match status" value="1"/>
</dbReference>
<sequence>MFDNFSVARLSHCVTSGPRKNYQTFTARHSGAARCRLIHGPAPVRGPGVGEHCSRRSSCGNRYSPAEACIFQAPQRKRRRRGFEFPLQAFCAKLELSTLFCIKECLIKMQQQNYLSKVHQSTPVVRLETKASQNVSSLFQKKETSSRARSYEQPTVASKSRSPSPYTKRRMCGLSDDASQRLAHLHLGPYEFKKETDSKPPFVVRHIEKSPSPDTSLLTCSPRERICESWPSQEDPSLLGSYRPKNALIITQPRRDDLDGSFDSSDERLIAGPAGRQFHSARLLMTHSAPSSAQKDSLTPVLNRSSLRERFHPDLSMSASWEEIHDRVKKVLRTHGARQRLTFNESVLKKEHLSRKKEESHRNVCDSKLHDRSFHQSTSVHLDSGEYWSNRAAEYKGKSHRAIFEDSLEKIYRNMYRNASDANIRRKSFHT</sequence>
<feature type="region of interest" description="Disordered" evidence="1">
    <location>
        <begin position="136"/>
        <end position="170"/>
    </location>
</feature>
<evidence type="ECO:0008006" key="4">
    <source>
        <dbReference type="Google" id="ProtNLM"/>
    </source>
</evidence>
<feature type="compositionally biased region" description="Polar residues" evidence="1">
    <location>
        <begin position="152"/>
        <end position="165"/>
    </location>
</feature>
<proteinExistence type="predicted"/>
<dbReference type="InterPro" id="IPR042769">
    <property type="entry name" value="SPATA6_fam"/>
</dbReference>
<gene>
    <name evidence="2" type="ORF">NDU88_001910</name>
</gene>
<evidence type="ECO:0000256" key="1">
    <source>
        <dbReference type="SAM" id="MobiDB-lite"/>
    </source>
</evidence>
<dbReference type="Proteomes" id="UP001066276">
    <property type="component" value="Chromosome 4_1"/>
</dbReference>
<comment type="caution">
    <text evidence="2">The sequence shown here is derived from an EMBL/GenBank/DDBJ whole genome shotgun (WGS) entry which is preliminary data.</text>
</comment>
<organism evidence="2 3">
    <name type="scientific">Pleurodeles waltl</name>
    <name type="common">Iberian ribbed newt</name>
    <dbReference type="NCBI Taxonomy" id="8319"/>
    <lineage>
        <taxon>Eukaryota</taxon>
        <taxon>Metazoa</taxon>
        <taxon>Chordata</taxon>
        <taxon>Craniata</taxon>
        <taxon>Vertebrata</taxon>
        <taxon>Euteleostomi</taxon>
        <taxon>Amphibia</taxon>
        <taxon>Batrachia</taxon>
        <taxon>Caudata</taxon>
        <taxon>Salamandroidea</taxon>
        <taxon>Salamandridae</taxon>
        <taxon>Pleurodelinae</taxon>
        <taxon>Pleurodeles</taxon>
    </lineage>
</organism>
<dbReference type="GO" id="GO:0044458">
    <property type="term" value="P:motile cilium assembly"/>
    <property type="evidence" value="ECO:0007669"/>
    <property type="project" value="TreeGrafter"/>
</dbReference>
<dbReference type="AlphaFoldDB" id="A0AAV7T0K8"/>
<protein>
    <recommendedName>
        <fullName evidence="4">Spermatogenesis associated 6</fullName>
    </recommendedName>
</protein>
<dbReference type="GO" id="GO:0032027">
    <property type="term" value="F:myosin light chain binding"/>
    <property type="evidence" value="ECO:0007669"/>
    <property type="project" value="InterPro"/>
</dbReference>
<evidence type="ECO:0000313" key="3">
    <source>
        <dbReference type="Proteomes" id="UP001066276"/>
    </source>
</evidence>
<keyword evidence="3" id="KW-1185">Reference proteome</keyword>
<dbReference type="PANTHER" id="PTHR16435">
    <property type="entry name" value="SPERMATOGENESIS-ASSOCIATED PROTEIN 6 SPATA6"/>
    <property type="match status" value="1"/>
</dbReference>
<dbReference type="GO" id="GO:0120212">
    <property type="term" value="C:sperm head-tail coupling apparatus"/>
    <property type="evidence" value="ECO:0007669"/>
    <property type="project" value="InterPro"/>
</dbReference>
<dbReference type="GO" id="GO:0007283">
    <property type="term" value="P:spermatogenesis"/>
    <property type="evidence" value="ECO:0007669"/>
    <property type="project" value="InterPro"/>
</dbReference>
<evidence type="ECO:0000313" key="2">
    <source>
        <dbReference type="EMBL" id="KAJ1170029.1"/>
    </source>
</evidence>
<reference evidence="2" key="1">
    <citation type="journal article" date="2022" name="bioRxiv">
        <title>Sequencing and chromosome-scale assembly of the giantPleurodeles waltlgenome.</title>
        <authorList>
            <person name="Brown T."/>
            <person name="Elewa A."/>
            <person name="Iarovenko S."/>
            <person name="Subramanian E."/>
            <person name="Araus A.J."/>
            <person name="Petzold A."/>
            <person name="Susuki M."/>
            <person name="Suzuki K.-i.T."/>
            <person name="Hayashi T."/>
            <person name="Toyoda A."/>
            <person name="Oliveira C."/>
            <person name="Osipova E."/>
            <person name="Leigh N.D."/>
            <person name="Simon A."/>
            <person name="Yun M.H."/>
        </authorList>
    </citation>
    <scope>NUCLEOTIDE SEQUENCE</scope>
    <source>
        <strain evidence="2">20211129_DDA</strain>
        <tissue evidence="2">Liver</tissue>
    </source>
</reference>
<dbReference type="EMBL" id="JANPWB010000007">
    <property type="protein sequence ID" value="KAJ1170029.1"/>
    <property type="molecule type" value="Genomic_DNA"/>
</dbReference>
<feature type="compositionally biased region" description="Basic and acidic residues" evidence="1">
    <location>
        <begin position="140"/>
        <end position="150"/>
    </location>
</feature>